<gene>
    <name evidence="1" type="ORF">J5W02_14040</name>
</gene>
<sequence length="84" mass="9577">MLYNEQLMRKICAQYNIEVIEEKGAPTFNGEKITKEMINEILSDHKGITQQSIDFKITLAVSNRFKLSGKSKFFPNDSNSDFAA</sequence>
<evidence type="ECO:0000313" key="2">
    <source>
        <dbReference type="Proteomes" id="UP000719942"/>
    </source>
</evidence>
<name>A0ABS7DTL3_9FIRM</name>
<protein>
    <submittedName>
        <fullName evidence="1">Uncharacterized protein</fullName>
    </submittedName>
</protein>
<proteinExistence type="predicted"/>
<reference evidence="1 2" key="1">
    <citation type="submission" date="2021-03" db="EMBL/GenBank/DDBJ databases">
        <title>Caproiciproducens sp. nov. isolated from feces of cow.</title>
        <authorList>
            <person name="Choi J.-Y."/>
        </authorList>
    </citation>
    <scope>NUCLEOTIDE SEQUENCE [LARGE SCALE GENOMIC DNA]</scope>
    <source>
        <strain evidence="1 2">AGMB10547</strain>
    </source>
</reference>
<accession>A0ABS7DTL3</accession>
<comment type="caution">
    <text evidence="1">The sequence shown here is derived from an EMBL/GenBank/DDBJ whole genome shotgun (WGS) entry which is preliminary data.</text>
</comment>
<dbReference type="EMBL" id="JAGFNZ010000006">
    <property type="protein sequence ID" value="MBW7573931.1"/>
    <property type="molecule type" value="Genomic_DNA"/>
</dbReference>
<keyword evidence="2" id="KW-1185">Reference proteome</keyword>
<organism evidence="1 2">
    <name type="scientific">Caproiciproducens faecalis</name>
    <dbReference type="NCBI Taxonomy" id="2820301"/>
    <lineage>
        <taxon>Bacteria</taxon>
        <taxon>Bacillati</taxon>
        <taxon>Bacillota</taxon>
        <taxon>Clostridia</taxon>
        <taxon>Eubacteriales</taxon>
        <taxon>Acutalibacteraceae</taxon>
        <taxon>Caproiciproducens</taxon>
    </lineage>
</organism>
<dbReference type="Proteomes" id="UP000719942">
    <property type="component" value="Unassembled WGS sequence"/>
</dbReference>
<dbReference type="RefSeq" id="WP_219966333.1">
    <property type="nucleotide sequence ID" value="NZ_JAGFNZ010000006.1"/>
</dbReference>
<evidence type="ECO:0000313" key="1">
    <source>
        <dbReference type="EMBL" id="MBW7573931.1"/>
    </source>
</evidence>